<dbReference type="PANTHER" id="PTHR45458:SF1">
    <property type="entry name" value="SHORT CHAIN DEHYDROGENASE"/>
    <property type="match status" value="1"/>
</dbReference>
<reference evidence="1" key="1">
    <citation type="submission" date="2020-02" db="EMBL/GenBank/DDBJ databases">
        <authorList>
            <person name="Meier V. D."/>
        </authorList>
    </citation>
    <scope>NUCLEOTIDE SEQUENCE</scope>
    <source>
        <strain evidence="1">AVDCRST_MAG23</strain>
    </source>
</reference>
<organism evidence="1">
    <name type="scientific">uncultured Sphingosinicella sp</name>
    <dbReference type="NCBI Taxonomy" id="478748"/>
    <lineage>
        <taxon>Bacteria</taxon>
        <taxon>Pseudomonadati</taxon>
        <taxon>Pseudomonadota</taxon>
        <taxon>Alphaproteobacteria</taxon>
        <taxon>Sphingomonadales</taxon>
        <taxon>Sphingosinicellaceae</taxon>
        <taxon>Sphingosinicella</taxon>
        <taxon>environmental samples</taxon>
    </lineage>
</organism>
<dbReference type="Gene3D" id="3.40.50.720">
    <property type="entry name" value="NAD(P)-binding Rossmann-like Domain"/>
    <property type="match status" value="1"/>
</dbReference>
<dbReference type="InterPro" id="IPR036291">
    <property type="entry name" value="NAD(P)-bd_dom_sf"/>
</dbReference>
<dbReference type="SUPFAM" id="SSF51735">
    <property type="entry name" value="NAD(P)-binding Rossmann-fold domains"/>
    <property type="match status" value="1"/>
</dbReference>
<dbReference type="CDD" id="cd05325">
    <property type="entry name" value="carb_red_sniffer_like_SDR_c"/>
    <property type="match status" value="1"/>
</dbReference>
<dbReference type="InterPro" id="IPR052184">
    <property type="entry name" value="SDR_enzymes"/>
</dbReference>
<dbReference type="PANTHER" id="PTHR45458">
    <property type="entry name" value="SHORT-CHAIN DEHYDROGENASE/REDUCTASE SDR"/>
    <property type="match status" value="1"/>
</dbReference>
<dbReference type="EMBL" id="CADCWD010000056">
    <property type="protein sequence ID" value="CAA9536987.1"/>
    <property type="molecule type" value="Genomic_DNA"/>
</dbReference>
<accession>A0A6J4U3A3</accession>
<evidence type="ECO:0008006" key="2">
    <source>
        <dbReference type="Google" id="ProtNLM"/>
    </source>
</evidence>
<dbReference type="Pfam" id="PF00106">
    <property type="entry name" value="adh_short"/>
    <property type="match status" value="1"/>
</dbReference>
<protein>
    <recommendedName>
        <fullName evidence="2">Short-chain dehydrogenase</fullName>
    </recommendedName>
</protein>
<dbReference type="AlphaFoldDB" id="A0A6J4U3A3"/>
<dbReference type="InterPro" id="IPR002347">
    <property type="entry name" value="SDR_fam"/>
</dbReference>
<dbReference type="PRINTS" id="PR00081">
    <property type="entry name" value="GDHRDH"/>
</dbReference>
<name>A0A6J4U3A3_9SPHN</name>
<evidence type="ECO:0000313" key="1">
    <source>
        <dbReference type="EMBL" id="CAA9536987.1"/>
    </source>
</evidence>
<sequence>MPTVLVTGANRGIGLEFVRQYAAEGWRVIATVRDPAEASELKAVAGEVRVEPLEMADTAGLERFARQLGAAPIDLLICNAGMSGPHGGTEDLEPEGWLRTLAVNAVAPTVLAAALIPNVEAARGKMIAISTQMGSIADNSSGGFMAYRTSKAALNAAWFSMSVDLKGRPVTIAMLHPGWVQTDMGGPNAKISPEESVSWMRRVIDDLMPDRSGAFLTYRGETLPW</sequence>
<dbReference type="GO" id="GO:0016616">
    <property type="term" value="F:oxidoreductase activity, acting on the CH-OH group of donors, NAD or NADP as acceptor"/>
    <property type="evidence" value="ECO:0007669"/>
    <property type="project" value="TreeGrafter"/>
</dbReference>
<gene>
    <name evidence="1" type="ORF">AVDCRST_MAG23-1474</name>
</gene>
<proteinExistence type="predicted"/>